<dbReference type="RefSeq" id="WP_176867549.1">
    <property type="nucleotide sequence ID" value="NZ_JABXWT010000029.1"/>
</dbReference>
<organism evidence="1 2">
    <name type="scientific">Ruegeria haliotis</name>
    <dbReference type="NCBI Taxonomy" id="2747601"/>
    <lineage>
        <taxon>Bacteria</taxon>
        <taxon>Pseudomonadati</taxon>
        <taxon>Pseudomonadota</taxon>
        <taxon>Alphaproteobacteria</taxon>
        <taxon>Rhodobacterales</taxon>
        <taxon>Roseobacteraceae</taxon>
        <taxon>Ruegeria</taxon>
    </lineage>
</organism>
<sequence>MDSATTEKVSQAHHKIHTDIIIDAAPDVVWSVLTDTGNYSNWAAFLVDIKGEISDGAQITTVFQVDPTKEKLTIIDHKITVADGEEFYWAEKGPGGIRDNHHFKAEPVAEGKTRFIHTDEIMGGLTWLMGDRLARMYRDGYQAFNRGLKAEAERRARAS</sequence>
<protein>
    <submittedName>
        <fullName evidence="1">SRPBCC domain-containing protein</fullName>
    </submittedName>
</protein>
<dbReference type="InterPro" id="IPR023393">
    <property type="entry name" value="START-like_dom_sf"/>
</dbReference>
<evidence type="ECO:0000313" key="1">
    <source>
        <dbReference type="EMBL" id="NVO58507.1"/>
    </source>
</evidence>
<dbReference type="InterPro" id="IPR019587">
    <property type="entry name" value="Polyketide_cyclase/dehydratase"/>
</dbReference>
<dbReference type="PANTHER" id="PTHR36166:SF1">
    <property type="entry name" value="SRPBCC DOMAIN-CONTAINING PROTEIN"/>
    <property type="match status" value="1"/>
</dbReference>
<comment type="caution">
    <text evidence="1">The sequence shown here is derived from an EMBL/GenBank/DDBJ whole genome shotgun (WGS) entry which is preliminary data.</text>
</comment>
<dbReference type="CDD" id="cd07822">
    <property type="entry name" value="SRPBCC_4"/>
    <property type="match status" value="1"/>
</dbReference>
<name>A0ABX2PY88_9RHOB</name>
<dbReference type="SUPFAM" id="SSF55961">
    <property type="entry name" value="Bet v1-like"/>
    <property type="match status" value="1"/>
</dbReference>
<dbReference type="PANTHER" id="PTHR36166">
    <property type="entry name" value="CHROMOSOME 9, WHOLE GENOME SHOTGUN SEQUENCE"/>
    <property type="match status" value="1"/>
</dbReference>
<dbReference type="Proteomes" id="UP000630805">
    <property type="component" value="Unassembled WGS sequence"/>
</dbReference>
<dbReference type="Pfam" id="PF10604">
    <property type="entry name" value="Polyketide_cyc2"/>
    <property type="match status" value="1"/>
</dbReference>
<keyword evidence="2" id="KW-1185">Reference proteome</keyword>
<evidence type="ECO:0000313" key="2">
    <source>
        <dbReference type="Proteomes" id="UP000630805"/>
    </source>
</evidence>
<proteinExistence type="predicted"/>
<gene>
    <name evidence="1" type="ORF">HW561_22250</name>
</gene>
<dbReference type="EMBL" id="JABXWT010000029">
    <property type="protein sequence ID" value="NVO58507.1"/>
    <property type="molecule type" value="Genomic_DNA"/>
</dbReference>
<dbReference type="Gene3D" id="3.30.530.20">
    <property type="match status" value="1"/>
</dbReference>
<reference evidence="1 2" key="1">
    <citation type="submission" date="2020-06" db="EMBL/GenBank/DDBJ databases">
        <authorList>
            <person name="Cao W.R."/>
        </authorList>
    </citation>
    <scope>NUCLEOTIDE SEQUENCE [LARGE SCALE GENOMIC DNA]</scope>
    <source>
        <strain evidence="1 2">B1Z28</strain>
    </source>
</reference>
<accession>A0ABX2PY88</accession>